<dbReference type="EMBL" id="CP017241">
    <property type="protein sequence ID" value="APO73145.1"/>
    <property type="molecule type" value="Genomic_DNA"/>
</dbReference>
<sequence>MAGFKLDARARLSIELALTAGRGDPIFARQQEMDAKALGITGAEVDMARKGSSFDFQLSKAIALALKPDAEHRERTMKAGIDAQACADIEELAASYISRSRLRSP</sequence>
<organism evidence="1 2">
    <name type="scientific">Rhizobium etli 8C-3</name>
    <dbReference type="NCBI Taxonomy" id="538025"/>
    <lineage>
        <taxon>Bacteria</taxon>
        <taxon>Pseudomonadati</taxon>
        <taxon>Pseudomonadota</taxon>
        <taxon>Alphaproteobacteria</taxon>
        <taxon>Hyphomicrobiales</taxon>
        <taxon>Rhizobiaceae</taxon>
        <taxon>Rhizobium/Agrobacterium group</taxon>
        <taxon>Rhizobium</taxon>
    </lineage>
</organism>
<gene>
    <name evidence="1" type="ORF">AM571_CH00292</name>
</gene>
<accession>A0A1L5NZ23</accession>
<dbReference type="AlphaFoldDB" id="A0A1L5NZ23"/>
<name>A0A1L5NZ23_RHIET</name>
<dbReference type="Proteomes" id="UP000185109">
    <property type="component" value="Chromosome"/>
</dbReference>
<proteinExistence type="predicted"/>
<reference evidence="1 2" key="1">
    <citation type="submission" date="2016-09" db="EMBL/GenBank/DDBJ databases">
        <title>The complete genome sequences of Rhizobium gallicum, symbiovars gallicum and phaseoli, symbionts associated to common bean (Phaseolus vulgaris).</title>
        <authorList>
            <person name="Bustos P."/>
            <person name="Santamaria R.I."/>
            <person name="Perez-Carrascal O.M."/>
            <person name="Juarez S."/>
            <person name="Lozano L."/>
            <person name="Martinez-Flores I."/>
            <person name="Martinez-Romero E."/>
            <person name="Cevallos M."/>
            <person name="Romero D."/>
            <person name="Davila G."/>
            <person name="Gonzalez V."/>
        </authorList>
    </citation>
    <scope>NUCLEOTIDE SEQUENCE [LARGE SCALE GENOMIC DNA]</scope>
    <source>
        <strain evidence="1 2">8C-3</strain>
    </source>
</reference>
<protein>
    <submittedName>
        <fullName evidence="1">Uncharacterized protein</fullName>
    </submittedName>
</protein>
<dbReference type="RefSeq" id="WP_237358521.1">
    <property type="nucleotide sequence ID" value="NZ_CP017241.1"/>
</dbReference>
<evidence type="ECO:0000313" key="2">
    <source>
        <dbReference type="Proteomes" id="UP000185109"/>
    </source>
</evidence>
<evidence type="ECO:0000313" key="1">
    <source>
        <dbReference type="EMBL" id="APO73145.1"/>
    </source>
</evidence>